<dbReference type="Pfam" id="PF20601">
    <property type="entry name" value="DUF6797"/>
    <property type="match status" value="1"/>
</dbReference>
<dbReference type="Gene3D" id="1.10.760.10">
    <property type="entry name" value="Cytochrome c-like domain"/>
    <property type="match status" value="1"/>
</dbReference>
<feature type="signal peptide" evidence="5">
    <location>
        <begin position="1"/>
        <end position="17"/>
    </location>
</feature>
<dbReference type="SUPFAM" id="SSF49899">
    <property type="entry name" value="Concanavalin A-like lectins/glucanases"/>
    <property type="match status" value="1"/>
</dbReference>
<dbReference type="PANTHER" id="PTHR33546:SF1">
    <property type="entry name" value="LARGE, MULTIFUNCTIONAL SECRETED PROTEIN"/>
    <property type="match status" value="1"/>
</dbReference>
<dbReference type="PROSITE" id="PS51007">
    <property type="entry name" value="CYTC"/>
    <property type="match status" value="1"/>
</dbReference>
<dbReference type="InterPro" id="IPR036909">
    <property type="entry name" value="Cyt_c-like_dom_sf"/>
</dbReference>
<keyword evidence="8" id="KW-1185">Reference proteome</keyword>
<dbReference type="InterPro" id="IPR013320">
    <property type="entry name" value="ConA-like_dom_sf"/>
</dbReference>
<organism evidence="7 8">
    <name type="scientific">Lentisphaera profundi</name>
    <dbReference type="NCBI Taxonomy" id="1658616"/>
    <lineage>
        <taxon>Bacteria</taxon>
        <taxon>Pseudomonadati</taxon>
        <taxon>Lentisphaerota</taxon>
        <taxon>Lentisphaeria</taxon>
        <taxon>Lentisphaerales</taxon>
        <taxon>Lentisphaeraceae</taxon>
        <taxon>Lentisphaera</taxon>
    </lineage>
</organism>
<protein>
    <submittedName>
        <fullName evidence="7">C-type cytochrome</fullName>
    </submittedName>
</protein>
<accession>A0ABY7W360</accession>
<keyword evidence="2 4" id="KW-0479">Metal-binding</keyword>
<dbReference type="SUPFAM" id="SSF52317">
    <property type="entry name" value="Class I glutamine amidotransferase-like"/>
    <property type="match status" value="1"/>
</dbReference>
<dbReference type="EMBL" id="CP117812">
    <property type="protein sequence ID" value="WDE99431.1"/>
    <property type="molecule type" value="Genomic_DNA"/>
</dbReference>
<evidence type="ECO:0000259" key="6">
    <source>
        <dbReference type="PROSITE" id="PS51007"/>
    </source>
</evidence>
<dbReference type="InterPro" id="IPR009056">
    <property type="entry name" value="Cyt_c-like_dom"/>
</dbReference>
<dbReference type="Proteomes" id="UP001214250">
    <property type="component" value="Chromosome 2"/>
</dbReference>
<dbReference type="InterPro" id="IPR046476">
    <property type="entry name" value="DUF6797"/>
</dbReference>
<evidence type="ECO:0000256" key="4">
    <source>
        <dbReference type="PROSITE-ProRule" id="PRU00433"/>
    </source>
</evidence>
<proteinExistence type="predicted"/>
<dbReference type="Gene3D" id="3.40.50.880">
    <property type="match status" value="1"/>
</dbReference>
<feature type="chain" id="PRO_5045387118" evidence="5">
    <location>
        <begin position="18"/>
        <end position="1501"/>
    </location>
</feature>
<keyword evidence="5" id="KW-0732">Signal</keyword>
<dbReference type="SUPFAM" id="SSF46626">
    <property type="entry name" value="Cytochrome c"/>
    <property type="match status" value="1"/>
</dbReference>
<dbReference type="PANTHER" id="PTHR33546">
    <property type="entry name" value="LARGE, MULTIFUNCTIONAL SECRETED PROTEIN-RELATED"/>
    <property type="match status" value="1"/>
</dbReference>
<name>A0ABY7W360_9BACT</name>
<dbReference type="InterPro" id="IPR011042">
    <property type="entry name" value="6-blade_b-propeller_TolB-like"/>
</dbReference>
<evidence type="ECO:0000256" key="3">
    <source>
        <dbReference type="ARBA" id="ARBA00023004"/>
    </source>
</evidence>
<dbReference type="InterPro" id="IPR029062">
    <property type="entry name" value="Class_I_gatase-like"/>
</dbReference>
<evidence type="ECO:0000256" key="5">
    <source>
        <dbReference type="SAM" id="SignalP"/>
    </source>
</evidence>
<feature type="domain" description="Cytochrome c" evidence="6">
    <location>
        <begin position="683"/>
        <end position="762"/>
    </location>
</feature>
<dbReference type="RefSeq" id="WP_274154286.1">
    <property type="nucleotide sequence ID" value="NZ_CP117812.1"/>
</dbReference>
<dbReference type="Pfam" id="PF13442">
    <property type="entry name" value="Cytochrome_CBB3"/>
    <property type="match status" value="1"/>
</dbReference>
<sequence length="1501" mass="167936">MIFRFSLLLLCTLAAFADQHVLKFQGKEGAKTIVLVAGDEEYRSEETMPMLGKILAKHHGFNCIVLFSWDNSGQYIDPNGQANVKGWHYLNDADLMIIGTRFRKPNAMDRQIIGKYLKAGKPVIGIRTSTHGFKGKDLICEGLNLDQFGPEIIGDGWVSHHGHHKRQGARGVIEKKNADHAILNNIKDVFAPSDVYGIRALTAKDTILLRGAVTKTLDPKSEKIAGPKNNPMQPLAWLHPYQVKGAKQGLTFTTTMGSSVDFVSEDLRRLLVNASYFLLGMDVPVKAQVDYIDPFYPSFYSANGKVWKERKLQITEFALGKATHYPDLPGSPKWPFRPVPKDKEIPEAPKKKVIKGAKALFNNPAIELGRSKNDKGVLISDQAPLVAENSVQNFELSFDYALPARSLAQVELVFNGTHKLSLPAVHEQAKWYAAKLEVNQEQSLASLFIDGKKVFEKSPLLTTGASTLPLKLPLAESAKINLGGEKPFSFITRFRTTKNGAIFSKCLPKGKWISGGKTLLVREGKLVYDIGWRGAVSGGKDFDDGKWHTALVVYDAGTLSLYADGVKLAEEENFKKDDKDNFVFKIGEAGDDFGGHFYGDISHVNFFQKAFSQQEALHLSTQSMADPKATFSWSPVQNKQKTPVRLTSIAIQTSRPGVHFSSLQIRPLLDIDMVKEIQAWSELSLERGEKIYNSLCITCHGNTDKEGSLPTALKFHEGPLKNGQDPLSMYNTLTKGFGQMMPQAWMTSQQKMDVIQYIREIQIAGNNDSQYFKVTPAYLASLPGFVDVPKKKIRVKPRPYLEMDYSSSLMWTLEVEQGNIVQKGIATRLDQGQGGIAKGKSWSLFDHDTLQLAAVWTGDEFIDWKGIAFDGSHGSHSSIQGDILFANPQGPAWANPKTGQWDDPRFRAVDNRFYGPLPRDWAHYKGTYKHGDKRIIHYTVGESQVWDYTSLESTEDNLVIARTLNFTDIKNDLSMRVAPTSISCKILADGKFKLEEFNGFYILKIPANQAKLKLKILLSKLSSDQLASYAKNSAKAEDLLVYTKGAPAQWNQSVETSIKVAADKSAYVSDEFEIPLMNPWKSWMRLSGLDFFADGKGAIVSTWQGDIWRLEGLTQKQGKIKWRRIAAGLYQPLGVKIVKEQVYIICRDQIVLLKDLNGDGEADYYQSFNNDHQVTEHFHEFAMGLETDKAGNFYYAKSARHAKPGLVPHHGTLLKVSKDGLKTEILATGFRAANGICVNDDGSFFVTDQEGHWTPKNRINWVEPGGFYGNFMGYHKAKSSADKDMKEPMIWLTNKFNRSPAELMWAKSDKWGPLEGQLLELSYGMGRIFLNLYEKVNGQRQGGQVKLPIEDFKSGVMRGRFNAIDGQLYALGMFAWAANKHEAGSFYRVRYTGKPTYVPTGLQTSKSGLELEFPIALANVKAEQFQLSSWRIKRTKNYGSRHENLKSLKVEAVRLSADKKKVFLSIPEIAPTRCMSIKATMQAADGHQFTFEINNTIHSLK</sequence>
<keyword evidence="1 4" id="KW-0349">Heme</keyword>
<keyword evidence="3 4" id="KW-0408">Iron</keyword>
<dbReference type="SUPFAM" id="SSF63829">
    <property type="entry name" value="Calcium-dependent phosphotriesterase"/>
    <property type="match status" value="1"/>
</dbReference>
<evidence type="ECO:0000256" key="1">
    <source>
        <dbReference type="ARBA" id="ARBA00022617"/>
    </source>
</evidence>
<reference evidence="7 8" key="1">
    <citation type="submission" date="2023-02" db="EMBL/GenBank/DDBJ databases">
        <title>Genome sequence of Lentisphaera profundi SAORIC-696.</title>
        <authorList>
            <person name="Kim e."/>
            <person name="Cho J.-C."/>
            <person name="Choi A."/>
            <person name="Kang I."/>
        </authorList>
    </citation>
    <scope>NUCLEOTIDE SEQUENCE [LARGE SCALE GENOMIC DNA]</scope>
    <source>
        <strain evidence="7 8">SAORIC-696</strain>
    </source>
</reference>
<evidence type="ECO:0000313" key="8">
    <source>
        <dbReference type="Proteomes" id="UP001214250"/>
    </source>
</evidence>
<dbReference type="Gene3D" id="2.120.10.30">
    <property type="entry name" value="TolB, C-terminal domain"/>
    <property type="match status" value="1"/>
</dbReference>
<evidence type="ECO:0000313" key="7">
    <source>
        <dbReference type="EMBL" id="WDE99431.1"/>
    </source>
</evidence>
<gene>
    <name evidence="7" type="ORF">PQO03_16460</name>
</gene>
<evidence type="ECO:0000256" key="2">
    <source>
        <dbReference type="ARBA" id="ARBA00022723"/>
    </source>
</evidence>
<dbReference type="Gene3D" id="2.60.120.200">
    <property type="match status" value="1"/>
</dbReference>
<dbReference type="Pfam" id="PF13385">
    <property type="entry name" value="Laminin_G_3"/>
    <property type="match status" value="1"/>
</dbReference>